<dbReference type="InterPro" id="IPR036291">
    <property type="entry name" value="NAD(P)-bd_dom_sf"/>
</dbReference>
<keyword evidence="2" id="KW-0560">Oxidoreductase</keyword>
<dbReference type="InterPro" id="IPR051911">
    <property type="entry name" value="SDR_oxidoreductase"/>
</dbReference>
<dbReference type="Gene3D" id="3.40.50.720">
    <property type="entry name" value="NAD(P)-binding Rossmann-like Domain"/>
    <property type="match status" value="1"/>
</dbReference>
<dbReference type="Proteomes" id="UP000500767">
    <property type="component" value="Chromosome"/>
</dbReference>
<dbReference type="PRINTS" id="PR00081">
    <property type="entry name" value="GDHRDH"/>
</dbReference>
<evidence type="ECO:0000313" key="5">
    <source>
        <dbReference type="Proteomes" id="UP000500767"/>
    </source>
</evidence>
<sequence>MARTWFITGASSGLGREMAQQLLARGDRVAGTSRRPEANDDLAREHGDRFVSLTLDVTDVAAIRAVTDEAFRGLGRVDVIVSNAGYGLVGASEELADADIDRQIATNLTGSIQLIRASLPHLRAQKGGRIMQVSSAGGQMAFPYFSLYHATKWGIEGFVEAVAQEVGVFGIDFIIAEPGPTATGFRAGLVHAPKMNAYDATPADEVRRAIETGSFVLTGDAAKTAAAMIAACDSNKPDLRLVLGSGAYTPIVDSLRRRLVEAEAQREIAFSADRD</sequence>
<protein>
    <submittedName>
        <fullName evidence="4">SDR family oxidoreductase</fullName>
    </submittedName>
</protein>
<keyword evidence="5" id="KW-1185">Reference proteome</keyword>
<evidence type="ECO:0000313" key="4">
    <source>
        <dbReference type="EMBL" id="QKE90666.1"/>
    </source>
</evidence>
<dbReference type="GO" id="GO:0016491">
    <property type="term" value="F:oxidoreductase activity"/>
    <property type="evidence" value="ECO:0007669"/>
    <property type="project" value="UniProtKB-KW"/>
</dbReference>
<accession>A0A6M8HQV3</accession>
<name>A0A6M8HQV3_9PROT</name>
<evidence type="ECO:0000256" key="3">
    <source>
        <dbReference type="RuleBase" id="RU000363"/>
    </source>
</evidence>
<dbReference type="InterPro" id="IPR002347">
    <property type="entry name" value="SDR_fam"/>
</dbReference>
<dbReference type="PANTHER" id="PTHR43976">
    <property type="entry name" value="SHORT CHAIN DEHYDROGENASE"/>
    <property type="match status" value="1"/>
</dbReference>
<comment type="similarity">
    <text evidence="1 3">Belongs to the short-chain dehydrogenases/reductases (SDR) family.</text>
</comment>
<dbReference type="Pfam" id="PF00106">
    <property type="entry name" value="adh_short"/>
    <property type="match status" value="1"/>
</dbReference>
<proteinExistence type="inferred from homology"/>
<reference evidence="4 5" key="1">
    <citation type="journal article" date="2014" name="World J. Microbiol. Biotechnol.">
        <title>Biodiversity and physiological characteristics of Antarctic and Arctic lichens-associated bacteria.</title>
        <authorList>
            <person name="Lee Y.M."/>
            <person name="Kim E.H."/>
            <person name="Lee H.K."/>
            <person name="Hong S.G."/>
        </authorList>
    </citation>
    <scope>NUCLEOTIDE SEQUENCE [LARGE SCALE GENOMIC DNA]</scope>
    <source>
        <strain evidence="4 5">PAMC 26569</strain>
    </source>
</reference>
<evidence type="ECO:0000256" key="1">
    <source>
        <dbReference type="ARBA" id="ARBA00006484"/>
    </source>
</evidence>
<dbReference type="RefSeq" id="WP_171835617.1">
    <property type="nucleotide sequence ID" value="NZ_CP053708.1"/>
</dbReference>
<dbReference type="PRINTS" id="PR00080">
    <property type="entry name" value="SDRFAMILY"/>
</dbReference>
<dbReference type="SUPFAM" id="SSF51735">
    <property type="entry name" value="NAD(P)-binding Rossmann-fold domains"/>
    <property type="match status" value="1"/>
</dbReference>
<dbReference type="KEGG" id="lck:HN018_12040"/>
<dbReference type="AlphaFoldDB" id="A0A6M8HQV3"/>
<dbReference type="PANTHER" id="PTHR43976:SF16">
    <property type="entry name" value="SHORT-CHAIN DEHYDROGENASE_REDUCTASE FAMILY PROTEIN"/>
    <property type="match status" value="1"/>
</dbReference>
<dbReference type="EMBL" id="CP053708">
    <property type="protein sequence ID" value="QKE90666.1"/>
    <property type="molecule type" value="Genomic_DNA"/>
</dbReference>
<dbReference type="NCBIfam" id="NF005065">
    <property type="entry name" value="PRK06482.1"/>
    <property type="match status" value="1"/>
</dbReference>
<gene>
    <name evidence="4" type="ORF">HN018_12040</name>
</gene>
<evidence type="ECO:0000256" key="2">
    <source>
        <dbReference type="ARBA" id="ARBA00023002"/>
    </source>
</evidence>
<organism evidence="4 5">
    <name type="scientific">Lichenicola cladoniae</name>
    <dbReference type="NCBI Taxonomy" id="1484109"/>
    <lineage>
        <taxon>Bacteria</taxon>
        <taxon>Pseudomonadati</taxon>
        <taxon>Pseudomonadota</taxon>
        <taxon>Alphaproteobacteria</taxon>
        <taxon>Acetobacterales</taxon>
        <taxon>Acetobacteraceae</taxon>
        <taxon>Lichenicola</taxon>
    </lineage>
</organism>